<dbReference type="PANTHER" id="PTHR12131:SF1">
    <property type="entry name" value="ATP-DEPENDENT RNA HELICASE SUPV3L1, MITOCHONDRIAL-RELATED"/>
    <property type="match status" value="1"/>
</dbReference>
<evidence type="ECO:0000256" key="5">
    <source>
        <dbReference type="ARBA" id="ARBA00047984"/>
    </source>
</evidence>
<keyword evidence="4" id="KW-0067">ATP-binding</keyword>
<evidence type="ECO:0000256" key="1">
    <source>
        <dbReference type="ARBA" id="ARBA00022741"/>
    </source>
</evidence>
<protein>
    <recommendedName>
        <fullName evidence="7">ATP-dependent RNA helicase SUV3 DEXQ-box helicase domain-containing protein</fullName>
    </recommendedName>
</protein>
<keyword evidence="3" id="KW-0347">Helicase</keyword>
<reference evidence="8 9" key="1">
    <citation type="submission" date="2015-09" db="EMBL/GenBank/DDBJ databases">
        <title>Draft genome of the parasitic nematode Teladorsagia circumcincta isolate WARC Sus (inbred).</title>
        <authorList>
            <person name="Mitreva M."/>
        </authorList>
    </citation>
    <scope>NUCLEOTIDE SEQUENCE [LARGE SCALE GENOMIC DNA]</scope>
    <source>
        <strain evidence="8 9">S</strain>
    </source>
</reference>
<dbReference type="PANTHER" id="PTHR12131">
    <property type="entry name" value="ATP-DEPENDENT RNA AND DNA HELICASE"/>
    <property type="match status" value="1"/>
</dbReference>
<evidence type="ECO:0000256" key="4">
    <source>
        <dbReference type="ARBA" id="ARBA00022840"/>
    </source>
</evidence>
<proteinExistence type="predicted"/>
<dbReference type="GO" id="GO:0003724">
    <property type="term" value="F:RNA helicase activity"/>
    <property type="evidence" value="ECO:0007669"/>
    <property type="project" value="UniProtKB-EC"/>
</dbReference>
<evidence type="ECO:0000256" key="3">
    <source>
        <dbReference type="ARBA" id="ARBA00022806"/>
    </source>
</evidence>
<dbReference type="Gene3D" id="3.40.50.300">
    <property type="entry name" value="P-loop containing nucleotide triphosphate hydrolases"/>
    <property type="match status" value="1"/>
</dbReference>
<keyword evidence="2" id="KW-0378">Hydrolase</keyword>
<dbReference type="InterPro" id="IPR027417">
    <property type="entry name" value="P-loop_NTPase"/>
</dbReference>
<dbReference type="GO" id="GO:0045025">
    <property type="term" value="C:mitochondrial degradosome"/>
    <property type="evidence" value="ECO:0007669"/>
    <property type="project" value="TreeGrafter"/>
</dbReference>
<evidence type="ECO:0000259" key="7">
    <source>
        <dbReference type="Pfam" id="PF22527"/>
    </source>
</evidence>
<evidence type="ECO:0000256" key="2">
    <source>
        <dbReference type="ARBA" id="ARBA00022801"/>
    </source>
</evidence>
<sequence length="112" mass="12721">MDDLRMISDLTQPHNWYPDARTVQRKIIFHAGPTNSGKTYHALKRFGEAKSGVYCGPLKLLASEVFTRSNELGIKCDLVTGVGEDKKREVYPSYTQRRQRVRSSMAERSSEG</sequence>
<feature type="region of interest" description="Disordered" evidence="6">
    <location>
        <begin position="90"/>
        <end position="112"/>
    </location>
</feature>
<dbReference type="InterPro" id="IPR055206">
    <property type="entry name" value="DEXQc_SUV3"/>
</dbReference>
<keyword evidence="1" id="KW-0547">Nucleotide-binding</keyword>
<dbReference type="AlphaFoldDB" id="A0A2G9TC88"/>
<feature type="domain" description="ATP-dependent RNA helicase SUV3 DEXQ-box helicase" evidence="7">
    <location>
        <begin position="13"/>
        <end position="88"/>
    </location>
</feature>
<gene>
    <name evidence="8" type="ORF">TELCIR_23622</name>
</gene>
<dbReference type="OrthoDB" id="6692397at2759"/>
<dbReference type="GO" id="GO:0005524">
    <property type="term" value="F:ATP binding"/>
    <property type="evidence" value="ECO:0007669"/>
    <property type="project" value="UniProtKB-KW"/>
</dbReference>
<comment type="catalytic activity">
    <reaction evidence="5">
        <text>ATP + H2O = ADP + phosphate + H(+)</text>
        <dbReference type="Rhea" id="RHEA:13065"/>
        <dbReference type="ChEBI" id="CHEBI:15377"/>
        <dbReference type="ChEBI" id="CHEBI:15378"/>
        <dbReference type="ChEBI" id="CHEBI:30616"/>
        <dbReference type="ChEBI" id="CHEBI:43474"/>
        <dbReference type="ChEBI" id="CHEBI:456216"/>
        <dbReference type="EC" id="3.6.4.13"/>
    </reaction>
</comment>
<evidence type="ECO:0000256" key="6">
    <source>
        <dbReference type="SAM" id="MobiDB-lite"/>
    </source>
</evidence>
<dbReference type="Proteomes" id="UP000230423">
    <property type="component" value="Unassembled WGS sequence"/>
</dbReference>
<keyword evidence="9" id="KW-1185">Reference proteome</keyword>
<dbReference type="GO" id="GO:0000965">
    <property type="term" value="P:mitochondrial RNA 3'-end processing"/>
    <property type="evidence" value="ECO:0007669"/>
    <property type="project" value="TreeGrafter"/>
</dbReference>
<accession>A0A2G9TC88</accession>
<evidence type="ECO:0000313" key="8">
    <source>
        <dbReference type="EMBL" id="PIO55000.1"/>
    </source>
</evidence>
<dbReference type="Pfam" id="PF22527">
    <property type="entry name" value="DEXQc_Suv3"/>
    <property type="match status" value="1"/>
</dbReference>
<dbReference type="EMBL" id="KZ390047">
    <property type="protein sequence ID" value="PIO55000.1"/>
    <property type="molecule type" value="Genomic_DNA"/>
</dbReference>
<dbReference type="InterPro" id="IPR050699">
    <property type="entry name" value="RNA-DNA_Helicase"/>
</dbReference>
<organism evidence="8 9">
    <name type="scientific">Teladorsagia circumcincta</name>
    <name type="common">Brown stomach worm</name>
    <name type="synonym">Ostertagia circumcincta</name>
    <dbReference type="NCBI Taxonomy" id="45464"/>
    <lineage>
        <taxon>Eukaryota</taxon>
        <taxon>Metazoa</taxon>
        <taxon>Ecdysozoa</taxon>
        <taxon>Nematoda</taxon>
        <taxon>Chromadorea</taxon>
        <taxon>Rhabditida</taxon>
        <taxon>Rhabditina</taxon>
        <taxon>Rhabditomorpha</taxon>
        <taxon>Strongyloidea</taxon>
        <taxon>Trichostrongylidae</taxon>
        <taxon>Teladorsagia</taxon>
    </lineage>
</organism>
<name>A0A2G9TC88_TELCI</name>
<dbReference type="GO" id="GO:0016787">
    <property type="term" value="F:hydrolase activity"/>
    <property type="evidence" value="ECO:0007669"/>
    <property type="project" value="UniProtKB-KW"/>
</dbReference>
<evidence type="ECO:0000313" key="9">
    <source>
        <dbReference type="Proteomes" id="UP000230423"/>
    </source>
</evidence>